<evidence type="ECO:0000313" key="2">
    <source>
        <dbReference type="EMBL" id="WOT04740.1"/>
    </source>
</evidence>
<dbReference type="Proteomes" id="UP001529491">
    <property type="component" value="Chromosome"/>
</dbReference>
<accession>A0ABZ0JWQ3</accession>
<dbReference type="EC" id="2.4.-.-" evidence="2"/>
<evidence type="ECO:0000313" key="3">
    <source>
        <dbReference type="Proteomes" id="UP001529491"/>
    </source>
</evidence>
<gene>
    <name evidence="2" type="ORF">RGE70_15685</name>
</gene>
<dbReference type="PANTHER" id="PTHR12526">
    <property type="entry name" value="GLYCOSYLTRANSFERASE"/>
    <property type="match status" value="1"/>
</dbReference>
<sequence>MSNHIIFQLGTNNWQREGEFAPGSGILHESHHNVYNGMKDTVCYSVYPSSHQTSQDPLVTILKLDHEIPICESISPVSSYRFHSMTETVFNDYIDYLMAATEQAMLAAEAREGSTISTVIAHHSFLNPLIMTRIKNKWRTQGRAVFKLVCFVHGTALKMFAHEKEGVDPAYPLRFLSFMQREGVFGPNSQVDLCAAISNEQREKFIEIYDQYPQNKLVISPNGYSSEVFKPTPELQRERSAFLSTLKATDIVSQTTVGAINTMADKVVIFCGKFADWKRLDIVLRAAKKYEQEFNVATLIMGSGPKDAIAFYHKMAYDELELKQTYFLGPLPQPLIAAVNTVADIGVYPSRNEPFGLVLIECLGCGTPVIGVNSGGPRDFVTPAVGSLIPECEGEALVDALYGEIKTAFTEDWKSSKGQVAYDYAASNFSIASQCENLLKDIAKC</sequence>
<keyword evidence="3" id="KW-1185">Reference proteome</keyword>
<dbReference type="PANTHER" id="PTHR12526:SF634">
    <property type="entry name" value="BLL3361 PROTEIN"/>
    <property type="match status" value="1"/>
</dbReference>
<dbReference type="SUPFAM" id="SSF53756">
    <property type="entry name" value="UDP-Glycosyltransferase/glycogen phosphorylase"/>
    <property type="match status" value="1"/>
</dbReference>
<dbReference type="EMBL" id="CP136522">
    <property type="protein sequence ID" value="WOT04740.1"/>
    <property type="molecule type" value="Genomic_DNA"/>
</dbReference>
<organism evidence="2 3">
    <name type="scientific">Shewanella youngdeokensis</name>
    <dbReference type="NCBI Taxonomy" id="2999068"/>
    <lineage>
        <taxon>Bacteria</taxon>
        <taxon>Pseudomonadati</taxon>
        <taxon>Pseudomonadota</taxon>
        <taxon>Gammaproteobacteria</taxon>
        <taxon>Alteromonadales</taxon>
        <taxon>Shewanellaceae</taxon>
        <taxon>Shewanella</taxon>
    </lineage>
</organism>
<reference evidence="2 3" key="1">
    <citation type="submission" date="2023-10" db="EMBL/GenBank/DDBJ databases">
        <title>Complete genome sequence of Shewanella sp. DAU334.</title>
        <authorList>
            <person name="Lee Y.-S."/>
            <person name="Jeong H.-R."/>
            <person name="Hwang E.-J."/>
            <person name="Choi Y.-L."/>
            <person name="Kim G.-D."/>
        </authorList>
    </citation>
    <scope>NUCLEOTIDE SEQUENCE [LARGE SCALE GENOMIC DNA]</scope>
    <source>
        <strain evidence="2 3">DAU334</strain>
    </source>
</reference>
<dbReference type="InterPro" id="IPR001296">
    <property type="entry name" value="Glyco_trans_1"/>
</dbReference>
<dbReference type="Gene3D" id="3.40.50.2000">
    <property type="entry name" value="Glycogen Phosphorylase B"/>
    <property type="match status" value="2"/>
</dbReference>
<protein>
    <submittedName>
        <fullName evidence="2">Glycosyltransferase</fullName>
        <ecNumber evidence="2">2.4.-.-</ecNumber>
    </submittedName>
</protein>
<name>A0ABZ0JWQ3_9GAMM</name>
<feature type="domain" description="Glycosyl transferase family 1" evidence="1">
    <location>
        <begin position="265"/>
        <end position="401"/>
    </location>
</feature>
<dbReference type="RefSeq" id="WP_310472376.1">
    <property type="nucleotide sequence ID" value="NZ_CP136522.1"/>
</dbReference>
<dbReference type="CDD" id="cd03801">
    <property type="entry name" value="GT4_PimA-like"/>
    <property type="match status" value="1"/>
</dbReference>
<evidence type="ECO:0000259" key="1">
    <source>
        <dbReference type="Pfam" id="PF00534"/>
    </source>
</evidence>
<keyword evidence="2" id="KW-0328">Glycosyltransferase</keyword>
<proteinExistence type="predicted"/>
<keyword evidence="2" id="KW-0808">Transferase</keyword>
<dbReference type="GO" id="GO:0016757">
    <property type="term" value="F:glycosyltransferase activity"/>
    <property type="evidence" value="ECO:0007669"/>
    <property type="project" value="UniProtKB-KW"/>
</dbReference>
<dbReference type="Pfam" id="PF00534">
    <property type="entry name" value="Glycos_transf_1"/>
    <property type="match status" value="1"/>
</dbReference>